<dbReference type="InterPro" id="IPR036855">
    <property type="entry name" value="Znf_CCCH_sf"/>
</dbReference>
<dbReference type="InterPro" id="IPR000571">
    <property type="entry name" value="Znf_CCCH"/>
</dbReference>
<dbReference type="SUPFAM" id="SSF90229">
    <property type="entry name" value="CCCH zinc finger"/>
    <property type="match status" value="1"/>
</dbReference>
<dbReference type="GO" id="GO:0008270">
    <property type="term" value="F:zinc ion binding"/>
    <property type="evidence" value="ECO:0007669"/>
    <property type="project" value="UniProtKB-KW"/>
</dbReference>
<keyword evidence="2" id="KW-0677">Repeat</keyword>
<evidence type="ECO:0000256" key="2">
    <source>
        <dbReference type="ARBA" id="ARBA00022737"/>
    </source>
</evidence>
<dbReference type="PANTHER" id="PTHR12547:SF18">
    <property type="entry name" value="PROTEIN TIS11"/>
    <property type="match status" value="1"/>
</dbReference>
<evidence type="ECO:0000256" key="3">
    <source>
        <dbReference type="ARBA" id="ARBA00022771"/>
    </source>
</evidence>
<evidence type="ECO:0000256" key="1">
    <source>
        <dbReference type="ARBA" id="ARBA00022723"/>
    </source>
</evidence>
<protein>
    <recommendedName>
        <fullName evidence="7">C3H1-type domain-containing protein</fullName>
    </recommendedName>
</protein>
<keyword evidence="4 5" id="KW-0862">Zinc</keyword>
<reference evidence="8 9" key="1">
    <citation type="journal article" date="2021" name="Hortic Res">
        <title>Chromosome-scale assembly of the Dendrobium chrysotoxum genome enhances the understanding of orchid evolution.</title>
        <authorList>
            <person name="Zhang Y."/>
            <person name="Zhang G.Q."/>
            <person name="Zhang D."/>
            <person name="Liu X.D."/>
            <person name="Xu X.Y."/>
            <person name="Sun W.H."/>
            <person name="Yu X."/>
            <person name="Zhu X."/>
            <person name="Wang Z.W."/>
            <person name="Zhao X."/>
            <person name="Zhong W.Y."/>
            <person name="Chen H."/>
            <person name="Yin W.L."/>
            <person name="Huang T."/>
            <person name="Niu S.C."/>
            <person name="Liu Z.J."/>
        </authorList>
    </citation>
    <scope>NUCLEOTIDE SEQUENCE [LARGE SCALE GENOMIC DNA]</scope>
    <source>
        <strain evidence="8">Lindl</strain>
    </source>
</reference>
<dbReference type="InterPro" id="IPR045877">
    <property type="entry name" value="ZFP36-like"/>
</dbReference>
<evidence type="ECO:0000313" key="8">
    <source>
        <dbReference type="EMBL" id="KAH0455956.1"/>
    </source>
</evidence>
<keyword evidence="9" id="KW-1185">Reference proteome</keyword>
<name>A0AAV7GHD6_DENCH</name>
<dbReference type="Proteomes" id="UP000775213">
    <property type="component" value="Unassembled WGS sequence"/>
</dbReference>
<feature type="compositionally biased region" description="Low complexity" evidence="6">
    <location>
        <begin position="112"/>
        <end position="128"/>
    </location>
</feature>
<evidence type="ECO:0000259" key="7">
    <source>
        <dbReference type="PROSITE" id="PS50103"/>
    </source>
</evidence>
<comment type="caution">
    <text evidence="8">The sequence shown here is derived from an EMBL/GenBank/DDBJ whole genome shotgun (WGS) entry which is preliminary data.</text>
</comment>
<sequence length="340" mass="36843">MPGSSDSDVTIVSVGSSGSRTENLAAARRRFLPSSSPNAFLTPAFTAAASAGGSISNSPLDIDPSLLRFTQSRLSRLHFSSSSSSNESPDSSSSSAAAVAARMRLQQLLNLKSLSSSSRRGSTRSPLSPIENLQTPPLAMMSSPSYHIYKNPMKMMEEDVLVMDALSESVPMPSRTRQPLEHFTSSSSSSSVNNNSVNANFFFKTEICRSWEECGFCRFGSRCQFAHGKEELRDSPRPSNLKPESGKQGPAVASNVYGDKYSRSEAFDSTSAPPVVICKTGSKKIKIINSNRDSPMQKQDSSFSWPPTDGEEAEILQVLYGPNRCGRRLPVFTDICPDPD</sequence>
<proteinExistence type="predicted"/>
<feature type="region of interest" description="Disordered" evidence="6">
    <location>
        <begin position="172"/>
        <end position="192"/>
    </location>
</feature>
<keyword evidence="1 5" id="KW-0479">Metal-binding</keyword>
<dbReference type="EMBL" id="JAGFBR010000014">
    <property type="protein sequence ID" value="KAH0455956.1"/>
    <property type="molecule type" value="Genomic_DNA"/>
</dbReference>
<feature type="region of interest" description="Disordered" evidence="6">
    <location>
        <begin position="79"/>
        <end position="98"/>
    </location>
</feature>
<gene>
    <name evidence="8" type="ORF">IEQ34_015988</name>
</gene>
<dbReference type="AlphaFoldDB" id="A0AAV7GHD6"/>
<dbReference type="SMART" id="SM00356">
    <property type="entry name" value="ZnF_C3H1"/>
    <property type="match status" value="1"/>
</dbReference>
<dbReference type="FunFam" id="4.10.1000.10:FF:000001">
    <property type="entry name" value="zinc finger CCCH domain-containing protein 15-like"/>
    <property type="match status" value="1"/>
</dbReference>
<evidence type="ECO:0000313" key="9">
    <source>
        <dbReference type="Proteomes" id="UP000775213"/>
    </source>
</evidence>
<keyword evidence="3 5" id="KW-0863">Zinc-finger</keyword>
<dbReference type="PROSITE" id="PS50103">
    <property type="entry name" value="ZF_C3H1"/>
    <property type="match status" value="1"/>
</dbReference>
<dbReference type="Gene3D" id="4.10.1000.10">
    <property type="entry name" value="Zinc finger, CCCH-type"/>
    <property type="match status" value="1"/>
</dbReference>
<dbReference type="PANTHER" id="PTHR12547">
    <property type="entry name" value="CCCH ZINC FINGER/TIS11-RELATED"/>
    <property type="match status" value="1"/>
</dbReference>
<feature type="region of interest" description="Disordered" evidence="6">
    <location>
        <begin position="112"/>
        <end position="136"/>
    </location>
</feature>
<feature type="region of interest" description="Disordered" evidence="6">
    <location>
        <begin position="1"/>
        <end position="20"/>
    </location>
</feature>
<accession>A0AAV7GHD6</accession>
<feature type="domain" description="C3H1-type" evidence="7">
    <location>
        <begin position="202"/>
        <end position="230"/>
    </location>
</feature>
<evidence type="ECO:0000256" key="4">
    <source>
        <dbReference type="ARBA" id="ARBA00022833"/>
    </source>
</evidence>
<evidence type="ECO:0000256" key="6">
    <source>
        <dbReference type="SAM" id="MobiDB-lite"/>
    </source>
</evidence>
<feature type="zinc finger region" description="C3H1-type" evidence="5">
    <location>
        <begin position="202"/>
        <end position="230"/>
    </location>
</feature>
<dbReference type="Pfam" id="PF00642">
    <property type="entry name" value="zf-CCCH"/>
    <property type="match status" value="1"/>
</dbReference>
<dbReference type="GO" id="GO:0003729">
    <property type="term" value="F:mRNA binding"/>
    <property type="evidence" value="ECO:0007669"/>
    <property type="project" value="InterPro"/>
</dbReference>
<feature type="region of interest" description="Disordered" evidence="6">
    <location>
        <begin position="230"/>
        <end position="254"/>
    </location>
</feature>
<evidence type="ECO:0000256" key="5">
    <source>
        <dbReference type="PROSITE-ProRule" id="PRU00723"/>
    </source>
</evidence>
<organism evidence="8 9">
    <name type="scientific">Dendrobium chrysotoxum</name>
    <name type="common">Orchid</name>
    <dbReference type="NCBI Taxonomy" id="161865"/>
    <lineage>
        <taxon>Eukaryota</taxon>
        <taxon>Viridiplantae</taxon>
        <taxon>Streptophyta</taxon>
        <taxon>Embryophyta</taxon>
        <taxon>Tracheophyta</taxon>
        <taxon>Spermatophyta</taxon>
        <taxon>Magnoliopsida</taxon>
        <taxon>Liliopsida</taxon>
        <taxon>Asparagales</taxon>
        <taxon>Orchidaceae</taxon>
        <taxon>Epidendroideae</taxon>
        <taxon>Malaxideae</taxon>
        <taxon>Dendrobiinae</taxon>
        <taxon>Dendrobium</taxon>
    </lineage>
</organism>